<comment type="caution">
    <text evidence="27">The sequence shown here is derived from an EMBL/GenBank/DDBJ whole genome shotgun (WGS) entry which is preliminary data.</text>
</comment>
<evidence type="ECO:0000256" key="15">
    <source>
        <dbReference type="ARBA" id="ARBA00023170"/>
    </source>
</evidence>
<dbReference type="Pfam" id="PF00193">
    <property type="entry name" value="Xlink"/>
    <property type="match status" value="1"/>
</dbReference>
<proteinExistence type="predicted"/>
<reference evidence="27 28" key="1">
    <citation type="submission" date="2023-09" db="EMBL/GenBank/DDBJ databases">
        <authorList>
            <person name="Wang M."/>
        </authorList>
    </citation>
    <scope>NUCLEOTIDE SEQUENCE [LARGE SCALE GENOMIC DNA]</scope>
    <source>
        <strain evidence="27">GT-2023</strain>
        <tissue evidence="27">Liver</tissue>
    </source>
</reference>
<dbReference type="SMART" id="SM00445">
    <property type="entry name" value="LINK"/>
    <property type="match status" value="1"/>
</dbReference>
<keyword evidence="17" id="KW-0966">Cell projection</keyword>
<keyword evidence="6" id="KW-0964">Secreted</keyword>
<keyword evidence="28" id="KW-1185">Reference proteome</keyword>
<keyword evidence="13" id="KW-0472">Membrane</keyword>
<evidence type="ECO:0000256" key="25">
    <source>
        <dbReference type="SAM" id="SignalP"/>
    </source>
</evidence>
<keyword evidence="5" id="KW-1003">Cell membrane</keyword>
<dbReference type="InterPro" id="IPR001231">
    <property type="entry name" value="CD44_antigen"/>
</dbReference>
<evidence type="ECO:0000259" key="26">
    <source>
        <dbReference type="PROSITE" id="PS50963"/>
    </source>
</evidence>
<dbReference type="PANTHER" id="PTHR10225:SF6">
    <property type="entry name" value="CD44 ANTIGEN"/>
    <property type="match status" value="1"/>
</dbReference>
<evidence type="ECO:0000256" key="9">
    <source>
        <dbReference type="ARBA" id="ARBA00022729"/>
    </source>
</evidence>
<feature type="domain" description="Link" evidence="26">
    <location>
        <begin position="37"/>
        <end position="126"/>
    </location>
</feature>
<evidence type="ECO:0000256" key="21">
    <source>
        <dbReference type="ARBA" id="ARBA00031823"/>
    </source>
</evidence>
<keyword evidence="8" id="KW-0812">Transmembrane</keyword>
<evidence type="ECO:0000256" key="16">
    <source>
        <dbReference type="ARBA" id="ARBA00023180"/>
    </source>
</evidence>
<evidence type="ECO:0000256" key="6">
    <source>
        <dbReference type="ARBA" id="ARBA00022525"/>
    </source>
</evidence>
<dbReference type="InterPro" id="IPR000538">
    <property type="entry name" value="Link_dom"/>
</dbReference>
<dbReference type="PRINTS" id="PR00658">
    <property type="entry name" value="CD44"/>
</dbReference>
<keyword evidence="16" id="KW-0325">Glycoprotein</keyword>
<dbReference type="PRINTS" id="PR01265">
    <property type="entry name" value="LINKMODULE"/>
</dbReference>
<feature type="signal peptide" evidence="25">
    <location>
        <begin position="1"/>
        <end position="18"/>
    </location>
</feature>
<dbReference type="Gene3D" id="3.10.100.10">
    <property type="entry name" value="Mannose-Binding Protein A, subunit A"/>
    <property type="match status" value="1"/>
</dbReference>
<keyword evidence="9 25" id="KW-0732">Signal</keyword>
<dbReference type="PANTHER" id="PTHR10225">
    <property type="entry name" value="HYALURONAN RECEPTOR"/>
    <property type="match status" value="1"/>
</dbReference>
<evidence type="ECO:0000256" key="8">
    <source>
        <dbReference type="ARBA" id="ARBA00022692"/>
    </source>
</evidence>
<organism evidence="27 28">
    <name type="scientific">Cirrhinus molitorella</name>
    <name type="common">mud carp</name>
    <dbReference type="NCBI Taxonomy" id="172907"/>
    <lineage>
        <taxon>Eukaryota</taxon>
        <taxon>Metazoa</taxon>
        <taxon>Chordata</taxon>
        <taxon>Craniata</taxon>
        <taxon>Vertebrata</taxon>
        <taxon>Euteleostomi</taxon>
        <taxon>Actinopterygii</taxon>
        <taxon>Neopterygii</taxon>
        <taxon>Teleostei</taxon>
        <taxon>Ostariophysi</taxon>
        <taxon>Cypriniformes</taxon>
        <taxon>Cyprinidae</taxon>
        <taxon>Labeoninae</taxon>
        <taxon>Labeonini</taxon>
        <taxon>Cirrhinus</taxon>
    </lineage>
</organism>
<keyword evidence="10" id="KW-0130">Cell adhesion</keyword>
<comment type="caution">
    <text evidence="24">Lacks conserved residue(s) required for the propagation of feature annotation.</text>
</comment>
<gene>
    <name evidence="27" type="ORF">QQF64_022456</name>
</gene>
<evidence type="ECO:0000256" key="17">
    <source>
        <dbReference type="ARBA" id="ARBA00023273"/>
    </source>
</evidence>
<feature type="chain" id="PRO_5045280576" description="CD44 antigen" evidence="25">
    <location>
        <begin position="19"/>
        <end position="158"/>
    </location>
</feature>
<evidence type="ECO:0000256" key="11">
    <source>
        <dbReference type="ARBA" id="ARBA00022974"/>
    </source>
</evidence>
<dbReference type="Proteomes" id="UP001558613">
    <property type="component" value="Unassembled WGS sequence"/>
</dbReference>
<evidence type="ECO:0000256" key="24">
    <source>
        <dbReference type="PROSITE-ProRule" id="PRU00323"/>
    </source>
</evidence>
<dbReference type="InterPro" id="IPR043210">
    <property type="entry name" value="CD44_antigen-like"/>
</dbReference>
<evidence type="ECO:0000256" key="2">
    <source>
        <dbReference type="ARBA" id="ARBA00004251"/>
    </source>
</evidence>
<evidence type="ECO:0000256" key="3">
    <source>
        <dbReference type="ARBA" id="ARBA00004613"/>
    </source>
</evidence>
<protein>
    <recommendedName>
        <fullName evidence="4">CD44 antigen</fullName>
    </recommendedName>
    <alternativeName>
        <fullName evidence="22">GP90 lymphocyte homing/adhesion receptor</fullName>
    </alternativeName>
    <alternativeName>
        <fullName evidence="21">HUTCH-I</fullName>
    </alternativeName>
    <alternativeName>
        <fullName evidence="23">Hermes antigen</fullName>
    </alternativeName>
    <alternativeName>
        <fullName evidence="20">Hyaluronate receptor</fullName>
    </alternativeName>
    <alternativeName>
        <fullName evidence="18">Phagocytic glycoprotein 1</fullName>
    </alternativeName>
    <alternativeName>
        <fullName evidence="19">Phagocytic glycoprotein I</fullName>
    </alternativeName>
</protein>
<evidence type="ECO:0000256" key="4">
    <source>
        <dbReference type="ARBA" id="ARBA00020474"/>
    </source>
</evidence>
<evidence type="ECO:0000256" key="13">
    <source>
        <dbReference type="ARBA" id="ARBA00023136"/>
    </source>
</evidence>
<evidence type="ECO:0000256" key="14">
    <source>
        <dbReference type="ARBA" id="ARBA00023157"/>
    </source>
</evidence>
<keyword evidence="12" id="KW-1133">Transmembrane helix</keyword>
<evidence type="ECO:0000256" key="5">
    <source>
        <dbReference type="ARBA" id="ARBA00022475"/>
    </source>
</evidence>
<feature type="disulfide bond" evidence="24">
    <location>
        <begin position="82"/>
        <end position="103"/>
    </location>
</feature>
<keyword evidence="11" id="KW-0654">Proteoglycan</keyword>
<comment type="subcellular location">
    <subcellularLocation>
        <location evidence="2">Cell membrane</location>
        <topology evidence="2">Single-pass type I membrane protein</topology>
    </subcellularLocation>
    <subcellularLocation>
        <location evidence="1">Cell projection</location>
        <location evidence="1">Microvillus</location>
    </subcellularLocation>
    <subcellularLocation>
        <location evidence="3">Secreted</location>
    </subcellularLocation>
</comment>
<sequence>MWIMLLGLASALLASSRSDDTTVSPVVVRARSCSYMGVFHVEGKTRYSLNFEEAETLCEKLSSSLASLEQVEKAYKKGLQTCRYAWINSTELVILRRKPNPLCARNQTGIIKKTQEGKRYDAFCYDAKDTSEKNCAAMIDPDSSNKTDVLAVTDLVKY</sequence>
<evidence type="ECO:0000256" key="7">
    <source>
        <dbReference type="ARBA" id="ARBA00022553"/>
    </source>
</evidence>
<keyword evidence="14 24" id="KW-1015">Disulfide bond</keyword>
<evidence type="ECO:0000313" key="28">
    <source>
        <dbReference type="Proteomes" id="UP001558613"/>
    </source>
</evidence>
<evidence type="ECO:0000256" key="22">
    <source>
        <dbReference type="ARBA" id="ARBA00032514"/>
    </source>
</evidence>
<evidence type="ECO:0000256" key="10">
    <source>
        <dbReference type="ARBA" id="ARBA00022889"/>
    </source>
</evidence>
<evidence type="ECO:0000256" key="23">
    <source>
        <dbReference type="ARBA" id="ARBA00032917"/>
    </source>
</evidence>
<keyword evidence="15" id="KW-0675">Receptor</keyword>
<dbReference type="InterPro" id="IPR016186">
    <property type="entry name" value="C-type_lectin-like/link_sf"/>
</dbReference>
<dbReference type="EMBL" id="JAYMGO010000025">
    <property type="protein sequence ID" value="KAL1247080.1"/>
    <property type="molecule type" value="Genomic_DNA"/>
</dbReference>
<evidence type="ECO:0000256" key="20">
    <source>
        <dbReference type="ARBA" id="ARBA00031179"/>
    </source>
</evidence>
<evidence type="ECO:0000313" key="27">
    <source>
        <dbReference type="EMBL" id="KAL1247080.1"/>
    </source>
</evidence>
<evidence type="ECO:0000256" key="18">
    <source>
        <dbReference type="ARBA" id="ARBA00029917"/>
    </source>
</evidence>
<name>A0ABR3L427_9TELE</name>
<accession>A0ABR3L427</accession>
<dbReference type="InterPro" id="IPR016187">
    <property type="entry name" value="CTDL_fold"/>
</dbReference>
<evidence type="ECO:0000256" key="1">
    <source>
        <dbReference type="ARBA" id="ARBA00004105"/>
    </source>
</evidence>
<dbReference type="SUPFAM" id="SSF56436">
    <property type="entry name" value="C-type lectin-like"/>
    <property type="match status" value="1"/>
</dbReference>
<evidence type="ECO:0000256" key="12">
    <source>
        <dbReference type="ARBA" id="ARBA00022989"/>
    </source>
</evidence>
<dbReference type="PROSITE" id="PS50963">
    <property type="entry name" value="LINK_2"/>
    <property type="match status" value="1"/>
</dbReference>
<evidence type="ECO:0000256" key="19">
    <source>
        <dbReference type="ARBA" id="ARBA00029928"/>
    </source>
</evidence>
<keyword evidence="7" id="KW-0597">Phosphoprotein</keyword>